<keyword evidence="1" id="KW-0472">Membrane</keyword>
<name>A0A1F6EHB3_9BACT</name>
<evidence type="ECO:0000313" key="2">
    <source>
        <dbReference type="EMBL" id="OGG73039.1"/>
    </source>
</evidence>
<organism evidence="2 3">
    <name type="scientific">Candidatus Kaiserbacteria bacterium RIFCSPLOWO2_01_FULL_53_17</name>
    <dbReference type="NCBI Taxonomy" id="1798511"/>
    <lineage>
        <taxon>Bacteria</taxon>
        <taxon>Candidatus Kaiseribacteriota</taxon>
    </lineage>
</organism>
<comment type="caution">
    <text evidence="2">The sequence shown here is derived from an EMBL/GenBank/DDBJ whole genome shotgun (WGS) entry which is preliminary data.</text>
</comment>
<dbReference type="AlphaFoldDB" id="A0A1F6EHB3"/>
<protein>
    <submittedName>
        <fullName evidence="2">Uncharacterized protein</fullName>
    </submittedName>
</protein>
<keyword evidence="1" id="KW-0812">Transmembrane</keyword>
<dbReference type="EMBL" id="MFLY01000016">
    <property type="protein sequence ID" value="OGG73039.1"/>
    <property type="molecule type" value="Genomic_DNA"/>
</dbReference>
<evidence type="ECO:0000313" key="3">
    <source>
        <dbReference type="Proteomes" id="UP000177306"/>
    </source>
</evidence>
<sequence length="80" mass="8621">MLRDPAISSAAPAVRLRKSLSPCLELHPTARILKPGHVIMEHNPEEDSHRRSTFSVISVLAIVGTGILAPWATFAAVIAQ</sequence>
<reference evidence="2 3" key="1">
    <citation type="journal article" date="2016" name="Nat. Commun.">
        <title>Thousands of microbial genomes shed light on interconnected biogeochemical processes in an aquifer system.</title>
        <authorList>
            <person name="Anantharaman K."/>
            <person name="Brown C.T."/>
            <person name="Hug L.A."/>
            <person name="Sharon I."/>
            <person name="Castelle C.J."/>
            <person name="Probst A.J."/>
            <person name="Thomas B.C."/>
            <person name="Singh A."/>
            <person name="Wilkins M.J."/>
            <person name="Karaoz U."/>
            <person name="Brodie E.L."/>
            <person name="Williams K.H."/>
            <person name="Hubbard S.S."/>
            <person name="Banfield J.F."/>
        </authorList>
    </citation>
    <scope>NUCLEOTIDE SEQUENCE [LARGE SCALE GENOMIC DNA]</scope>
</reference>
<dbReference type="Proteomes" id="UP000177306">
    <property type="component" value="Unassembled WGS sequence"/>
</dbReference>
<proteinExistence type="predicted"/>
<keyword evidence="1" id="KW-1133">Transmembrane helix</keyword>
<accession>A0A1F6EHB3</accession>
<evidence type="ECO:0000256" key="1">
    <source>
        <dbReference type="SAM" id="Phobius"/>
    </source>
</evidence>
<gene>
    <name evidence="2" type="ORF">A3A38_01035</name>
</gene>
<feature type="transmembrane region" description="Helical" evidence="1">
    <location>
        <begin position="54"/>
        <end position="79"/>
    </location>
</feature>